<organism evidence="3 4">
    <name type="scientific">Brassica cretica</name>
    <name type="common">Mustard</name>
    <dbReference type="NCBI Taxonomy" id="69181"/>
    <lineage>
        <taxon>Eukaryota</taxon>
        <taxon>Viridiplantae</taxon>
        <taxon>Streptophyta</taxon>
        <taxon>Embryophyta</taxon>
        <taxon>Tracheophyta</taxon>
        <taxon>Spermatophyta</taxon>
        <taxon>Magnoliopsida</taxon>
        <taxon>eudicotyledons</taxon>
        <taxon>Gunneridae</taxon>
        <taxon>Pentapetalae</taxon>
        <taxon>rosids</taxon>
        <taxon>malvids</taxon>
        <taxon>Brassicales</taxon>
        <taxon>Brassicaceae</taxon>
        <taxon>Brassiceae</taxon>
        <taxon>Brassica</taxon>
    </lineage>
</organism>
<protein>
    <submittedName>
        <fullName evidence="3">Uncharacterized protein</fullName>
    </submittedName>
</protein>
<comment type="caution">
    <text evidence="3">The sequence shown here is derived from an EMBL/GenBank/DDBJ whole genome shotgun (WGS) entry which is preliminary data.</text>
</comment>
<evidence type="ECO:0000313" key="2">
    <source>
        <dbReference type="EMBL" id="KAF2563015.1"/>
    </source>
</evidence>
<sequence length="123" mass="13708">MKSIKQKESKEDLIPNLRISVYNRFDPTPKGGGELRGQDEGRQIDPTRRTGELDCIFDPTRRTGELDGLLDLTHPFGELDLLDPTRRTGELVGASGPTCPFGELDDGCFAVRDPLSRIRCPRP</sequence>
<proteinExistence type="predicted"/>
<dbReference type="AlphaFoldDB" id="A0A8S9KSI6"/>
<feature type="compositionally biased region" description="Basic and acidic residues" evidence="1">
    <location>
        <begin position="36"/>
        <end position="48"/>
    </location>
</feature>
<dbReference type="EMBL" id="QGKW02000717">
    <property type="protein sequence ID" value="KAF2597032.1"/>
    <property type="molecule type" value="Genomic_DNA"/>
</dbReference>
<evidence type="ECO:0000256" key="1">
    <source>
        <dbReference type="SAM" id="MobiDB-lite"/>
    </source>
</evidence>
<reference evidence="3" key="1">
    <citation type="submission" date="2019-12" db="EMBL/GenBank/DDBJ databases">
        <title>Genome sequencing and annotation of Brassica cretica.</title>
        <authorList>
            <person name="Studholme D.J."/>
            <person name="Sarris P.F."/>
        </authorList>
    </citation>
    <scope>NUCLEOTIDE SEQUENCE</scope>
    <source>
        <strain evidence="3">PFS-001/15</strain>
        <strain evidence="2">PFS-102/07</strain>
        <tissue evidence="3">Leaf</tissue>
    </source>
</reference>
<evidence type="ECO:0000313" key="4">
    <source>
        <dbReference type="Proteomes" id="UP000712281"/>
    </source>
</evidence>
<gene>
    <name evidence="3" type="ORF">F2Q68_00010539</name>
    <name evidence="2" type="ORF">F2Q70_00017601</name>
</gene>
<name>A0A8S9KSI6_BRACR</name>
<feature type="region of interest" description="Disordered" evidence="1">
    <location>
        <begin position="24"/>
        <end position="48"/>
    </location>
</feature>
<dbReference type="EMBL" id="QGKY02001250">
    <property type="protein sequence ID" value="KAF2563015.1"/>
    <property type="molecule type" value="Genomic_DNA"/>
</dbReference>
<dbReference type="Proteomes" id="UP000712281">
    <property type="component" value="Unassembled WGS sequence"/>
</dbReference>
<evidence type="ECO:0000313" key="3">
    <source>
        <dbReference type="EMBL" id="KAF2597032.1"/>
    </source>
</evidence>
<accession>A0A8S9KSI6</accession>